<evidence type="ECO:0000313" key="3">
    <source>
        <dbReference type="Proteomes" id="UP000186026"/>
    </source>
</evidence>
<dbReference type="Proteomes" id="UP000186026">
    <property type="component" value="Unassembled WGS sequence"/>
</dbReference>
<reference evidence="3" key="1">
    <citation type="submission" date="2017-01" db="EMBL/GenBank/DDBJ databases">
        <authorList>
            <person name="Varghese N."/>
            <person name="Submissions S."/>
        </authorList>
    </citation>
    <scope>NUCLEOTIDE SEQUENCE [LARGE SCALE GENOMIC DNA]</scope>
    <source>
        <strain evidence="3">DSM 46698</strain>
    </source>
</reference>
<feature type="region of interest" description="Disordered" evidence="1">
    <location>
        <begin position="38"/>
        <end position="82"/>
    </location>
</feature>
<feature type="compositionally biased region" description="Basic and acidic residues" evidence="1">
    <location>
        <begin position="47"/>
        <end position="70"/>
    </location>
</feature>
<sequence length="82" mass="9589">MDQLNNQLFHRRKPSNLPTFQPLISNLKISLPLMHQSNSPPQIWQSHAEETMRHIPPRHPADDLQVREIFPKSPAKNTHILQ</sequence>
<accession>A0A1N7KDV3</accession>
<name>A0A1N7KDV3_9BACT</name>
<organism evidence="2 3">
    <name type="scientific">Belliella pelovolcani</name>
    <dbReference type="NCBI Taxonomy" id="529505"/>
    <lineage>
        <taxon>Bacteria</taxon>
        <taxon>Pseudomonadati</taxon>
        <taxon>Bacteroidota</taxon>
        <taxon>Cytophagia</taxon>
        <taxon>Cytophagales</taxon>
        <taxon>Cyclobacteriaceae</taxon>
        <taxon>Belliella</taxon>
    </lineage>
</organism>
<dbReference type="EMBL" id="FTOP01000002">
    <property type="protein sequence ID" value="SIS59742.1"/>
    <property type="molecule type" value="Genomic_DNA"/>
</dbReference>
<evidence type="ECO:0000313" key="2">
    <source>
        <dbReference type="EMBL" id="SIS59742.1"/>
    </source>
</evidence>
<proteinExistence type="predicted"/>
<keyword evidence="3" id="KW-1185">Reference proteome</keyword>
<evidence type="ECO:0000256" key="1">
    <source>
        <dbReference type="SAM" id="MobiDB-lite"/>
    </source>
</evidence>
<gene>
    <name evidence="2" type="ORF">SAMN05421761_1025</name>
</gene>
<dbReference type="AlphaFoldDB" id="A0A1N7KDV3"/>
<dbReference type="STRING" id="529505.SAMN05421761_1025"/>
<protein>
    <submittedName>
        <fullName evidence="2">Uncharacterized protein</fullName>
    </submittedName>
</protein>